<dbReference type="AlphaFoldDB" id="A0A1I4QWZ0"/>
<accession>A0A1I4QWZ0</accession>
<organism evidence="2 3">
    <name type="scientific">Halopseudomonas yangmingensis</name>
    <dbReference type="NCBI Taxonomy" id="1720063"/>
    <lineage>
        <taxon>Bacteria</taxon>
        <taxon>Pseudomonadati</taxon>
        <taxon>Pseudomonadota</taxon>
        <taxon>Gammaproteobacteria</taxon>
        <taxon>Pseudomonadales</taxon>
        <taxon>Pseudomonadaceae</taxon>
        <taxon>Halopseudomonas</taxon>
    </lineage>
</organism>
<name>A0A1I4QWZ0_9GAMM</name>
<proteinExistence type="predicted"/>
<keyword evidence="3" id="KW-1185">Reference proteome</keyword>
<feature type="transmembrane region" description="Helical" evidence="1">
    <location>
        <begin position="50"/>
        <end position="70"/>
    </location>
</feature>
<protein>
    <submittedName>
        <fullName evidence="2">DoxX-like family protein</fullName>
    </submittedName>
</protein>
<dbReference type="Proteomes" id="UP000243629">
    <property type="component" value="Unassembled WGS sequence"/>
</dbReference>
<dbReference type="InterPro" id="IPR025695">
    <property type="entry name" value="DoxX-like"/>
</dbReference>
<keyword evidence="1" id="KW-0472">Membrane</keyword>
<reference evidence="3" key="1">
    <citation type="submission" date="2016-10" db="EMBL/GenBank/DDBJ databases">
        <authorList>
            <person name="Varghese N."/>
            <person name="Submissions S."/>
        </authorList>
    </citation>
    <scope>NUCLEOTIDE SEQUENCE [LARGE SCALE GENOMIC DNA]</scope>
    <source>
        <strain evidence="3">DSM 24213</strain>
    </source>
</reference>
<keyword evidence="1" id="KW-1133">Transmembrane helix</keyword>
<sequence>MGNTAFTRLARWVVGLSWVYHGLFPKLLHVAPLEYQLTAQLGLGDPATLWLVRGAGVAELLFGLLFILLWRRPLLHWLNIAGLLGLLLFVAVMMPAALFDTFNPVTTNVPLLALSLYLLAQVRAHQRETRATGQ</sequence>
<feature type="transmembrane region" description="Helical" evidence="1">
    <location>
        <begin position="77"/>
        <end position="96"/>
    </location>
</feature>
<evidence type="ECO:0000313" key="3">
    <source>
        <dbReference type="Proteomes" id="UP000243629"/>
    </source>
</evidence>
<gene>
    <name evidence="2" type="ORF">SAMN05216217_10577</name>
</gene>
<evidence type="ECO:0000256" key="1">
    <source>
        <dbReference type="SAM" id="Phobius"/>
    </source>
</evidence>
<dbReference type="EMBL" id="FOUI01000005">
    <property type="protein sequence ID" value="SFM44325.1"/>
    <property type="molecule type" value="Genomic_DNA"/>
</dbReference>
<evidence type="ECO:0000313" key="2">
    <source>
        <dbReference type="EMBL" id="SFM44325.1"/>
    </source>
</evidence>
<dbReference type="OrthoDB" id="6199084at2"/>
<keyword evidence="1" id="KW-0812">Transmembrane</keyword>
<dbReference type="STRING" id="1720063.SAMN05216217_10577"/>
<dbReference type="Pfam" id="PF13781">
    <property type="entry name" value="DoxX_3"/>
    <property type="match status" value="1"/>
</dbReference>
<feature type="transmembrane region" description="Helical" evidence="1">
    <location>
        <begin position="12"/>
        <end position="30"/>
    </location>
</feature>
<dbReference type="RefSeq" id="WP_093474496.1">
    <property type="nucleotide sequence ID" value="NZ_FOUI01000005.1"/>
</dbReference>